<protein>
    <submittedName>
        <fullName evidence="2">DNA polymerase beta domain-containing protein</fullName>
    </submittedName>
</protein>
<dbReference type="Proteomes" id="UP000275925">
    <property type="component" value="Unassembled WGS sequence"/>
</dbReference>
<evidence type="ECO:0000313" key="3">
    <source>
        <dbReference type="Proteomes" id="UP000275925"/>
    </source>
</evidence>
<sequence>MEKEVQEQIETIKKIIVATVPVERIYLFGSYAYGTPHPDSDLDFYVIMKDDAPYRPVEAMDKIGLALWGRKSMPTDILVIKKSRFQYRLSAPTLEHEVAEKGRVIYG</sequence>
<keyword evidence="3" id="KW-1185">Reference proteome</keyword>
<dbReference type="Gene3D" id="3.30.460.10">
    <property type="entry name" value="Beta Polymerase, domain 2"/>
    <property type="match status" value="1"/>
</dbReference>
<proteinExistence type="predicted"/>
<dbReference type="InterPro" id="IPR002934">
    <property type="entry name" value="Polymerase_NTP_transf_dom"/>
</dbReference>
<gene>
    <name evidence="2" type="ORF">NO2_1198</name>
</gene>
<dbReference type="AlphaFoldDB" id="A0A388THP1"/>
<organism evidence="2 3">
    <name type="scientific">Candidatus Termititenax persephonae</name>
    <dbReference type="NCBI Taxonomy" id="2218525"/>
    <lineage>
        <taxon>Bacteria</taxon>
        <taxon>Bacillati</taxon>
        <taxon>Candidatus Margulisiibacteriota</taxon>
        <taxon>Candidatus Termititenacia</taxon>
        <taxon>Candidatus Termititenacales</taxon>
        <taxon>Candidatus Termititenacaceae</taxon>
        <taxon>Candidatus Termititenax</taxon>
    </lineage>
</organism>
<evidence type="ECO:0000313" key="2">
    <source>
        <dbReference type="EMBL" id="GBR76687.1"/>
    </source>
</evidence>
<evidence type="ECO:0000259" key="1">
    <source>
        <dbReference type="Pfam" id="PF01909"/>
    </source>
</evidence>
<dbReference type="PANTHER" id="PTHR37030">
    <property type="entry name" value="NUCLEOTIDYLTRANSFERASE"/>
    <property type="match status" value="1"/>
</dbReference>
<accession>A0A388THP1</accession>
<dbReference type="CDD" id="cd05403">
    <property type="entry name" value="NT_KNTase_like"/>
    <property type="match status" value="1"/>
</dbReference>
<dbReference type="GO" id="GO:0016779">
    <property type="term" value="F:nucleotidyltransferase activity"/>
    <property type="evidence" value="ECO:0007669"/>
    <property type="project" value="InterPro"/>
</dbReference>
<reference evidence="2 3" key="1">
    <citation type="journal article" date="2019" name="ISME J.">
        <title>Genome analyses of uncultured TG2/ZB3 bacteria in 'Margulisbacteria' specifically attached to ectosymbiotic spirochetes of protists in the termite gut.</title>
        <authorList>
            <person name="Utami Y.D."/>
            <person name="Kuwahara H."/>
            <person name="Igai K."/>
            <person name="Murakami T."/>
            <person name="Sugaya K."/>
            <person name="Morikawa T."/>
            <person name="Nagura Y."/>
            <person name="Yuki M."/>
            <person name="Deevong P."/>
            <person name="Inoue T."/>
            <person name="Kihara K."/>
            <person name="Lo N."/>
            <person name="Yamada A."/>
            <person name="Ohkuma M."/>
            <person name="Hongoh Y."/>
        </authorList>
    </citation>
    <scope>NUCLEOTIDE SEQUENCE [LARGE SCALE GENOMIC DNA]</scope>
    <source>
        <strain evidence="2">NkOx7-02</strain>
    </source>
</reference>
<dbReference type="SUPFAM" id="SSF81301">
    <property type="entry name" value="Nucleotidyltransferase"/>
    <property type="match status" value="1"/>
</dbReference>
<name>A0A388THP1_9BACT</name>
<comment type="caution">
    <text evidence="2">The sequence shown here is derived from an EMBL/GenBank/DDBJ whole genome shotgun (WGS) entry which is preliminary data.</text>
</comment>
<dbReference type="PANTHER" id="PTHR37030:SF1">
    <property type="entry name" value="NUCLEOTIDYLTRANSFERASE"/>
    <property type="match status" value="1"/>
</dbReference>
<dbReference type="InterPro" id="IPR043519">
    <property type="entry name" value="NT_sf"/>
</dbReference>
<dbReference type="EMBL" id="BGZO01000040">
    <property type="protein sequence ID" value="GBR76687.1"/>
    <property type="molecule type" value="Genomic_DNA"/>
</dbReference>
<dbReference type="Pfam" id="PF01909">
    <property type="entry name" value="NTP_transf_2"/>
    <property type="match status" value="1"/>
</dbReference>
<feature type="domain" description="Polymerase nucleotidyl transferase" evidence="1">
    <location>
        <begin position="9"/>
        <end position="88"/>
    </location>
</feature>